<organism evidence="1 2">
    <name type="scientific">Nocardia panacis</name>
    <dbReference type="NCBI Taxonomy" id="2340916"/>
    <lineage>
        <taxon>Bacteria</taxon>
        <taxon>Bacillati</taxon>
        <taxon>Actinomycetota</taxon>
        <taxon>Actinomycetes</taxon>
        <taxon>Mycobacteriales</taxon>
        <taxon>Nocardiaceae</taxon>
        <taxon>Nocardia</taxon>
    </lineage>
</organism>
<name>A0A3A4KDD6_9NOCA</name>
<protein>
    <submittedName>
        <fullName evidence="1">EXLDI protein</fullName>
    </submittedName>
</protein>
<evidence type="ECO:0000313" key="2">
    <source>
        <dbReference type="Proteomes" id="UP000266677"/>
    </source>
</evidence>
<accession>A0A3A4KDD6</accession>
<keyword evidence="2" id="KW-1185">Reference proteome</keyword>
<dbReference type="InterPro" id="IPR027580">
    <property type="entry name" value="EXLDI"/>
</dbReference>
<reference evidence="1 2" key="1">
    <citation type="submission" date="2018-09" db="EMBL/GenBank/DDBJ databases">
        <title>YIM PH21274 draft genome.</title>
        <authorList>
            <person name="Miao C."/>
        </authorList>
    </citation>
    <scope>NUCLEOTIDE SEQUENCE [LARGE SCALE GENOMIC DNA]</scope>
    <source>
        <strain evidence="1 2">YIM PH 21724</strain>
    </source>
</reference>
<gene>
    <name evidence="1" type="ORF">D5S18_22880</name>
</gene>
<dbReference type="AlphaFoldDB" id="A0A3A4KDD6"/>
<dbReference type="NCBIfam" id="TIGR04342">
    <property type="entry name" value="EXLDI"/>
    <property type="match status" value="1"/>
</dbReference>
<comment type="caution">
    <text evidence="1">The sequence shown here is derived from an EMBL/GenBank/DDBJ whole genome shotgun (WGS) entry which is preliminary data.</text>
</comment>
<evidence type="ECO:0000313" key="1">
    <source>
        <dbReference type="EMBL" id="RJO72032.1"/>
    </source>
</evidence>
<dbReference type="Proteomes" id="UP000266677">
    <property type="component" value="Unassembled WGS sequence"/>
</dbReference>
<proteinExistence type="predicted"/>
<dbReference type="EMBL" id="QZFU01000029">
    <property type="protein sequence ID" value="RJO72032.1"/>
    <property type="molecule type" value="Genomic_DNA"/>
</dbReference>
<sequence>MGRMSKSTPHVPGGEPDGKSYIRMRIYLFKEGIVTIDPNTTEAAPSTELELAGAGEFHEIVLRVGPGGGRRQRFDGRLIGEARQYSKLGLDVVRVYVSRKGKFVVHRQEAQWREITRSVDWQRWSTWSDLLGTGAGHQGWGDYTIEIFDSVEDLHGRVPERIYRTVVDVANDHGTLDLEI</sequence>